<keyword evidence="1" id="KW-1133">Transmembrane helix</keyword>
<accession>A0A1F5SYV2</accession>
<feature type="transmembrane region" description="Helical" evidence="1">
    <location>
        <begin position="7"/>
        <end position="26"/>
    </location>
</feature>
<name>A0A1F5SYV2_9BACT</name>
<sequence length="141" mass="15826">MSIGLSIILLISIFSAIGFLLAWHRWNIFHLYSKNHQVVSKVFENGYGVETEQCLITFWPIKKSRLNKLLFPRPTGSRQRMVDISGNSSLNIQNLSQAVYCIIVGLAFPVLLCVNALGIIPALLARLITTAIERNKNCNLI</sequence>
<dbReference type="Proteomes" id="UP000179001">
    <property type="component" value="Unassembled WGS sequence"/>
</dbReference>
<gene>
    <name evidence="2" type="ORF">A2478_04220</name>
</gene>
<reference evidence="2 3" key="1">
    <citation type="journal article" date="2016" name="Nat. Commun.">
        <title>Thousands of microbial genomes shed light on interconnected biogeochemical processes in an aquifer system.</title>
        <authorList>
            <person name="Anantharaman K."/>
            <person name="Brown C.T."/>
            <person name="Hug L.A."/>
            <person name="Sharon I."/>
            <person name="Castelle C.J."/>
            <person name="Probst A.J."/>
            <person name="Thomas B.C."/>
            <person name="Singh A."/>
            <person name="Wilkins M.J."/>
            <person name="Karaoz U."/>
            <person name="Brodie E.L."/>
            <person name="Williams K.H."/>
            <person name="Hubbard S.S."/>
            <person name="Banfield J.F."/>
        </authorList>
    </citation>
    <scope>NUCLEOTIDE SEQUENCE [LARGE SCALE GENOMIC DNA]</scope>
</reference>
<proteinExistence type="predicted"/>
<protein>
    <submittedName>
        <fullName evidence="2">Uncharacterized protein</fullName>
    </submittedName>
</protein>
<feature type="transmembrane region" description="Helical" evidence="1">
    <location>
        <begin position="97"/>
        <end position="124"/>
    </location>
</feature>
<evidence type="ECO:0000256" key="1">
    <source>
        <dbReference type="SAM" id="Phobius"/>
    </source>
</evidence>
<keyword evidence="1" id="KW-0812">Transmembrane</keyword>
<dbReference type="EMBL" id="MFGJ01000007">
    <property type="protein sequence ID" value="OGF31666.1"/>
    <property type="molecule type" value="Genomic_DNA"/>
</dbReference>
<evidence type="ECO:0000313" key="3">
    <source>
        <dbReference type="Proteomes" id="UP000179001"/>
    </source>
</evidence>
<keyword evidence="1" id="KW-0472">Membrane</keyword>
<dbReference type="AlphaFoldDB" id="A0A1F5SYV2"/>
<evidence type="ECO:0000313" key="2">
    <source>
        <dbReference type="EMBL" id="OGF31666.1"/>
    </source>
</evidence>
<comment type="caution">
    <text evidence="2">The sequence shown here is derived from an EMBL/GenBank/DDBJ whole genome shotgun (WGS) entry which is preliminary data.</text>
</comment>
<organism evidence="2 3">
    <name type="scientific">Candidatus Falkowbacteria bacterium RIFOXYC2_FULL_36_12</name>
    <dbReference type="NCBI Taxonomy" id="1798002"/>
    <lineage>
        <taxon>Bacteria</taxon>
        <taxon>Candidatus Falkowiibacteriota</taxon>
    </lineage>
</organism>